<comment type="similarity">
    <text evidence="4">Belongs to the flavoredoxin family.</text>
</comment>
<evidence type="ECO:0000256" key="1">
    <source>
        <dbReference type="ARBA" id="ARBA00001917"/>
    </source>
</evidence>
<organism evidence="6 7">
    <name type="scientific">Brevibacterium yomogidense</name>
    <dbReference type="NCBI Taxonomy" id="946573"/>
    <lineage>
        <taxon>Bacteria</taxon>
        <taxon>Bacillati</taxon>
        <taxon>Actinomycetota</taxon>
        <taxon>Actinomycetes</taxon>
        <taxon>Micrococcales</taxon>
        <taxon>Brevibacteriaceae</taxon>
        <taxon>Brevibacterium</taxon>
    </lineage>
</organism>
<dbReference type="Pfam" id="PF01613">
    <property type="entry name" value="Flavin_Reduct"/>
    <property type="match status" value="1"/>
</dbReference>
<gene>
    <name evidence="6" type="ORF">FM105_02210</name>
</gene>
<keyword evidence="2" id="KW-0285">Flavoprotein</keyword>
<comment type="cofactor">
    <cofactor evidence="1">
        <name>FMN</name>
        <dbReference type="ChEBI" id="CHEBI:58210"/>
    </cofactor>
</comment>
<dbReference type="PANTHER" id="PTHR33798:SF5">
    <property type="entry name" value="FLAVIN REDUCTASE LIKE DOMAIN-CONTAINING PROTEIN"/>
    <property type="match status" value="1"/>
</dbReference>
<dbReference type="AlphaFoldDB" id="A0A1X6WYA5"/>
<sequence>MRPQRTEFEPIALGDRETTLLMKSILIPRPIAWVGTTDDAGVANLAPHSFFTMVSETPPVVMFSSTGRKDTLANAEATGEFTVSLVSRPQFEEANQTSAGYAPEVSEFEAAAVAQEPSAVVAPPRVASSPAVMECTVERIIPVGDSFMVLGRVVHVAVDTRTLSTDARGRTLPLAQDLDPLARLGRNEWGSLGDVLSAPRPHGGGNPQ</sequence>
<dbReference type="InterPro" id="IPR012349">
    <property type="entry name" value="Split_barrel_FMN-bd"/>
</dbReference>
<dbReference type="PANTHER" id="PTHR33798">
    <property type="entry name" value="FLAVOPROTEIN OXYGENASE"/>
    <property type="match status" value="1"/>
</dbReference>
<keyword evidence="6" id="KW-0503">Monooxygenase</keyword>
<dbReference type="Proteomes" id="UP000196581">
    <property type="component" value="Unassembled WGS sequence"/>
</dbReference>
<evidence type="ECO:0000256" key="3">
    <source>
        <dbReference type="ARBA" id="ARBA00022643"/>
    </source>
</evidence>
<reference evidence="7" key="1">
    <citation type="submission" date="2017-02" db="EMBL/GenBank/DDBJ databases">
        <authorList>
            <person name="Dridi B."/>
        </authorList>
    </citation>
    <scope>NUCLEOTIDE SEQUENCE [LARGE SCALE GENOMIC DNA]</scope>
    <source>
        <strain evidence="7">B Co 03.10</strain>
    </source>
</reference>
<dbReference type="RefSeq" id="WP_087003938.1">
    <property type="nucleotide sequence ID" value="NZ_FWFF01000001.1"/>
</dbReference>
<dbReference type="SUPFAM" id="SSF50475">
    <property type="entry name" value="FMN-binding split barrel"/>
    <property type="match status" value="1"/>
</dbReference>
<evidence type="ECO:0000256" key="2">
    <source>
        <dbReference type="ARBA" id="ARBA00022630"/>
    </source>
</evidence>
<dbReference type="InterPro" id="IPR002563">
    <property type="entry name" value="Flavin_Rdtase-like_dom"/>
</dbReference>
<keyword evidence="6" id="KW-0560">Oxidoreductase</keyword>
<dbReference type="GO" id="GO:0016646">
    <property type="term" value="F:oxidoreductase activity, acting on the CH-NH group of donors, NAD or NADP as acceptor"/>
    <property type="evidence" value="ECO:0007669"/>
    <property type="project" value="UniProtKB-ARBA"/>
</dbReference>
<keyword evidence="7" id="KW-1185">Reference proteome</keyword>
<evidence type="ECO:0000313" key="6">
    <source>
        <dbReference type="EMBL" id="SLM90738.1"/>
    </source>
</evidence>
<feature type="domain" description="Flavin reductase like" evidence="5">
    <location>
        <begin position="24"/>
        <end position="172"/>
    </location>
</feature>
<evidence type="ECO:0000313" key="7">
    <source>
        <dbReference type="Proteomes" id="UP000196581"/>
    </source>
</evidence>
<dbReference type="Gene3D" id="2.30.110.10">
    <property type="entry name" value="Electron Transport, Fmn-binding Protein, Chain A"/>
    <property type="match status" value="1"/>
</dbReference>
<dbReference type="SMART" id="SM00903">
    <property type="entry name" value="Flavin_Reduct"/>
    <property type="match status" value="1"/>
</dbReference>
<evidence type="ECO:0000256" key="4">
    <source>
        <dbReference type="ARBA" id="ARBA00038054"/>
    </source>
</evidence>
<protein>
    <submittedName>
        <fullName evidence="6">Nitrilotriacetate monooxygenase component B</fullName>
        <ecNumber evidence="6">1.14.13.-</ecNumber>
    </submittedName>
</protein>
<dbReference type="GO" id="GO:0010181">
    <property type="term" value="F:FMN binding"/>
    <property type="evidence" value="ECO:0007669"/>
    <property type="project" value="InterPro"/>
</dbReference>
<evidence type="ECO:0000259" key="5">
    <source>
        <dbReference type="SMART" id="SM00903"/>
    </source>
</evidence>
<dbReference type="GO" id="GO:0004497">
    <property type="term" value="F:monooxygenase activity"/>
    <property type="evidence" value="ECO:0007669"/>
    <property type="project" value="UniProtKB-KW"/>
</dbReference>
<dbReference type="EC" id="1.14.13.-" evidence="6"/>
<keyword evidence="3" id="KW-0288">FMN</keyword>
<name>A0A1X6WYA5_9MICO</name>
<proteinExistence type="inferred from homology"/>
<dbReference type="EMBL" id="FWFF01000001">
    <property type="protein sequence ID" value="SLM90738.1"/>
    <property type="molecule type" value="Genomic_DNA"/>
</dbReference>
<accession>A0A1X6WYA5</accession>